<proteinExistence type="predicted"/>
<dbReference type="GO" id="GO:0005524">
    <property type="term" value="F:ATP binding"/>
    <property type="evidence" value="ECO:0007669"/>
    <property type="project" value="InterPro"/>
</dbReference>
<gene>
    <name evidence="4" type="ORF">CP258_05975</name>
</gene>
<dbReference type="GO" id="GO:0016787">
    <property type="term" value="F:hydrolase activity"/>
    <property type="evidence" value="ECO:0007669"/>
    <property type="project" value="UniProtKB-KW"/>
</dbReference>
<dbReference type="SMART" id="SM00487">
    <property type="entry name" value="DEXDc"/>
    <property type="match status" value="1"/>
</dbReference>
<feature type="domain" description="Helicase ATP-binding" evidence="2">
    <location>
        <begin position="485"/>
        <end position="645"/>
    </location>
</feature>
<evidence type="ECO:0000313" key="4">
    <source>
        <dbReference type="EMBL" id="AFK16799.1"/>
    </source>
</evidence>
<dbReference type="SUPFAM" id="SSF52540">
    <property type="entry name" value="P-loop containing nucleoside triphosphate hydrolases"/>
    <property type="match status" value="2"/>
</dbReference>
<dbReference type="SMART" id="SM00490">
    <property type="entry name" value="HELICc"/>
    <property type="match status" value="1"/>
</dbReference>
<evidence type="ECO:0000313" key="5">
    <source>
        <dbReference type="Proteomes" id="UP000006465"/>
    </source>
</evidence>
<protein>
    <submittedName>
        <fullName evidence="4">ATP-dependent helicase</fullName>
    </submittedName>
</protein>
<dbReference type="EMBL" id="CP003540">
    <property type="protein sequence ID" value="AFK16799.1"/>
    <property type="molecule type" value="Genomic_DNA"/>
</dbReference>
<evidence type="ECO:0000259" key="2">
    <source>
        <dbReference type="PROSITE" id="PS51192"/>
    </source>
</evidence>
<dbReference type="Gene3D" id="3.40.50.300">
    <property type="entry name" value="P-loop containing nucleotide triphosphate hydrolases"/>
    <property type="match status" value="1"/>
</dbReference>
<reference evidence="4 5" key="1">
    <citation type="journal article" date="2013" name="J. Biotechnol.">
        <title>Genome sequence of Corynebacterium pseudotuberculosis biovar equi strain 258 and prediction of antigenic targets to improve biotechnological vaccine production.</title>
        <authorList>
            <person name="Soares S.C."/>
            <person name="Trost E."/>
            <person name="Ramos R.T."/>
            <person name="Carneiro A.R."/>
            <person name="Santos A.R."/>
            <person name="Pinto A.C."/>
            <person name="Barbosa E."/>
            <person name="Aburjaile F."/>
            <person name="Ali A."/>
            <person name="Diniz C.A."/>
            <person name="Hassan S.S."/>
            <person name="Fiaux K."/>
            <person name="Guimaraes L.C."/>
            <person name="Bakhtiar S.M."/>
            <person name="Pereira U."/>
            <person name="Almeida S.S."/>
            <person name="Abreu V.A."/>
            <person name="Rocha F.S."/>
            <person name="Dorella F.A."/>
            <person name="Miyoshi A."/>
            <person name="Silva A."/>
            <person name="Azevedo V."/>
            <person name="Tauch A."/>
        </authorList>
    </citation>
    <scope>NUCLEOTIDE SEQUENCE [LARGE SCALE GENOMIC DNA]</scope>
    <source>
        <strain evidence="4 5">258</strain>
    </source>
</reference>
<dbReference type="PANTHER" id="PTHR10799">
    <property type="entry name" value="SNF2/RAD54 HELICASE FAMILY"/>
    <property type="match status" value="1"/>
</dbReference>
<dbReference type="Pfam" id="PF00176">
    <property type="entry name" value="SNF2-rel_dom"/>
    <property type="match status" value="1"/>
</dbReference>
<evidence type="ECO:0000259" key="3">
    <source>
        <dbReference type="PROSITE" id="PS51194"/>
    </source>
</evidence>
<dbReference type="CDD" id="cd17919">
    <property type="entry name" value="DEXHc_Snf"/>
    <property type="match status" value="1"/>
</dbReference>
<dbReference type="CDD" id="cd18793">
    <property type="entry name" value="SF2_C_SNF"/>
    <property type="match status" value="1"/>
</dbReference>
<keyword evidence="4" id="KW-0067">ATP-binding</keyword>
<organism evidence="4 5">
    <name type="scientific">Corynebacterium pseudotuberculosis 258</name>
    <dbReference type="NCBI Taxonomy" id="1168865"/>
    <lineage>
        <taxon>Bacteria</taxon>
        <taxon>Bacillati</taxon>
        <taxon>Actinomycetota</taxon>
        <taxon>Actinomycetes</taxon>
        <taxon>Mycobacteriales</taxon>
        <taxon>Corynebacteriaceae</taxon>
        <taxon>Corynebacterium</taxon>
    </lineage>
</organism>
<dbReference type="InterPro" id="IPR000330">
    <property type="entry name" value="SNF2_N"/>
</dbReference>
<keyword evidence="4" id="KW-0347">Helicase</keyword>
<evidence type="ECO:0000256" key="1">
    <source>
        <dbReference type="ARBA" id="ARBA00022801"/>
    </source>
</evidence>
<dbReference type="KEGG" id="coe:CP258_05975"/>
<dbReference type="InterPro" id="IPR038718">
    <property type="entry name" value="SNF2-like_sf"/>
</dbReference>
<dbReference type="RefSeq" id="WP_014523358.1">
    <property type="nucleotide sequence ID" value="NC_017945.3"/>
</dbReference>
<keyword evidence="4" id="KW-0547">Nucleotide-binding</keyword>
<dbReference type="Pfam" id="PF00271">
    <property type="entry name" value="Helicase_C"/>
    <property type="match status" value="1"/>
</dbReference>
<sequence>MERSHLAAIRGRAQQLISLKDRAVAVASYVSADLPTARAVHLGVEAGSVRLIDTSTIVWPHGLYLYAEFAEEKETIMAIVQNYSALVAPLIPLLDQSAAAANGWFFSFFSSTNVGAAQQAAAELERLLENPAISSAALSITHILSRADEANRIQQLGVHLTPGVHGTPERYTVAARSSLAQALGLGIGIDSVSFDSLDRSYVIPARQLVTQIENDHNSVPNLRGQAEHIARAITAQQASELIRGLPLDALKEVTNERLRFTGLESVGVFSVLDVLSTPETTLTQVSGIGAATAKRIKGAAQTLYTEAMAAPLGSLGDTRTPELVQLLRILARFEQADQLSEEQRNRRDRLISYFRGTPRDIALIGAPFLVARTTDNPMGFDGLPSSYSSANADYEQFIEDISWANAAPQTFSTPPVTDPGESVWEDYQACPAHYQTLWSALRQVESNEAGQSALPEETLAKIRALRLDQSLLTELYLRGYQSFGAKFALVQKKVILGDEMGLGKTVQAIAAAAHIVAQAEAAEDVRILIVVPASLIVNWRREIDKFTKIPVHVAHGELKESALSTWTVNRGVLIVTYEGARSLSIPAPTMSIIDEAHFIKNPAAQRSQAVRKLIEKSEYSLLMTGTPLENRLSEFRQLVTYVQPELLPQEENLRPQQFKNTIAPAYLRRNQTDVLDELPTKIEIDEWIDLTEQDLTEYKRAVAENNWMSARRAAMVVQRPLCAKVERIIELADEAASEGRNILIFSYFRDVLDRLHLEFDQRSVGIINGDVAPIKRQELVDTLGANGQDILLAQIGAGGVGLNIQKASVVILTEAQVKPALEDQAIARAHRMGQTKPVSVYRILGDETIDERLLEINAQKRKLFDEYAREATSADVHDAVDVSEAQLAQDILAAERERLGLEAIEPRDSGDIGENVVSLK</sequence>
<accession>A0AAU8Q230</accession>
<name>A0AAU8Q230_CORPS</name>
<dbReference type="GO" id="GO:0004386">
    <property type="term" value="F:helicase activity"/>
    <property type="evidence" value="ECO:0007669"/>
    <property type="project" value="UniProtKB-KW"/>
</dbReference>
<feature type="domain" description="Helicase C-terminal" evidence="3">
    <location>
        <begin position="724"/>
        <end position="872"/>
    </location>
</feature>
<dbReference type="InterPro" id="IPR014001">
    <property type="entry name" value="Helicase_ATP-bd"/>
</dbReference>
<dbReference type="Proteomes" id="UP000006465">
    <property type="component" value="Chromosome"/>
</dbReference>
<keyword evidence="1" id="KW-0378">Hydrolase</keyword>
<dbReference type="InterPro" id="IPR027417">
    <property type="entry name" value="P-loop_NTPase"/>
</dbReference>
<dbReference type="PROSITE" id="PS51194">
    <property type="entry name" value="HELICASE_CTER"/>
    <property type="match status" value="1"/>
</dbReference>
<dbReference type="InterPro" id="IPR049730">
    <property type="entry name" value="SNF2/RAD54-like_C"/>
</dbReference>
<dbReference type="PROSITE" id="PS51192">
    <property type="entry name" value="HELICASE_ATP_BIND_1"/>
    <property type="match status" value="1"/>
</dbReference>
<dbReference type="AlphaFoldDB" id="A0AAU8Q230"/>
<dbReference type="Gene3D" id="3.40.50.10810">
    <property type="entry name" value="Tandem AAA-ATPase domain"/>
    <property type="match status" value="1"/>
</dbReference>
<dbReference type="InterPro" id="IPR001650">
    <property type="entry name" value="Helicase_C-like"/>
</dbReference>